<gene>
    <name evidence="1" type="ORF">POCULU_LOCUS7371</name>
</gene>
<organism evidence="1 2">
    <name type="scientific">Paraglomus occultum</name>
    <dbReference type="NCBI Taxonomy" id="144539"/>
    <lineage>
        <taxon>Eukaryota</taxon>
        <taxon>Fungi</taxon>
        <taxon>Fungi incertae sedis</taxon>
        <taxon>Mucoromycota</taxon>
        <taxon>Glomeromycotina</taxon>
        <taxon>Glomeromycetes</taxon>
        <taxon>Paraglomerales</taxon>
        <taxon>Paraglomeraceae</taxon>
        <taxon>Paraglomus</taxon>
    </lineage>
</organism>
<dbReference type="EMBL" id="CAJVPJ010001649">
    <property type="protein sequence ID" value="CAG8599142.1"/>
    <property type="molecule type" value="Genomic_DNA"/>
</dbReference>
<dbReference type="OrthoDB" id="2421681at2759"/>
<comment type="caution">
    <text evidence="1">The sequence shown here is derived from an EMBL/GenBank/DDBJ whole genome shotgun (WGS) entry which is preliminary data.</text>
</comment>
<sequence length="256" mass="28806">MEALNATFKSASNVNEVIPNVQGTNIPRHYFLPNLSSDMLRRPDFDVNTIPGISDKYVQAFVKNLHRVVMNAGVDIGTDESKTDSLVNHMLTRFAEFDGEPFGLRVKEYYRLVVSDKRVSAKPEFVIDKKEVAMIVVEDKHLKNVIAPDFGEAQMLAEILACGYENVRLSITDQTILAVRVISSYVTFYKAEIPVAYWRELRRGLPQKQSITILRWPGRNDPNAGLDLAEPIGRRSVLTALIKIRDSLLQGEGEVS</sequence>
<evidence type="ECO:0000313" key="1">
    <source>
        <dbReference type="EMBL" id="CAG8599142.1"/>
    </source>
</evidence>
<name>A0A9N9GDR6_9GLOM</name>
<reference evidence="1" key="1">
    <citation type="submission" date="2021-06" db="EMBL/GenBank/DDBJ databases">
        <authorList>
            <person name="Kallberg Y."/>
            <person name="Tangrot J."/>
            <person name="Rosling A."/>
        </authorList>
    </citation>
    <scope>NUCLEOTIDE SEQUENCE</scope>
    <source>
        <strain evidence="1">IA702</strain>
    </source>
</reference>
<evidence type="ECO:0000313" key="2">
    <source>
        <dbReference type="Proteomes" id="UP000789572"/>
    </source>
</evidence>
<proteinExistence type="predicted"/>
<keyword evidence="2" id="KW-1185">Reference proteome</keyword>
<dbReference type="Proteomes" id="UP000789572">
    <property type="component" value="Unassembled WGS sequence"/>
</dbReference>
<dbReference type="AlphaFoldDB" id="A0A9N9GDR6"/>
<accession>A0A9N9GDR6</accession>
<protein>
    <submittedName>
        <fullName evidence="1">11351_t:CDS:1</fullName>
    </submittedName>
</protein>